<dbReference type="InterPro" id="IPR000195">
    <property type="entry name" value="Rab-GAP-TBC_dom"/>
</dbReference>
<dbReference type="SMART" id="SM00164">
    <property type="entry name" value="TBC"/>
    <property type="match status" value="1"/>
</dbReference>
<evidence type="ECO:0000256" key="1">
    <source>
        <dbReference type="ARBA" id="ARBA00004156"/>
    </source>
</evidence>
<evidence type="ECO:0000256" key="11">
    <source>
        <dbReference type="SAM" id="MobiDB-lite"/>
    </source>
</evidence>
<evidence type="ECO:0000259" key="12">
    <source>
        <dbReference type="PROSITE" id="PS50086"/>
    </source>
</evidence>
<dbReference type="InterPro" id="IPR036322">
    <property type="entry name" value="WD40_repeat_dom_sf"/>
</dbReference>
<evidence type="ECO:0000256" key="10">
    <source>
        <dbReference type="ARBA" id="ARBA00046245"/>
    </source>
</evidence>
<dbReference type="STRING" id="8932.A0A2I0LP79"/>
<dbReference type="AlphaFoldDB" id="A0A2I0LP79"/>
<comment type="subcellular location">
    <subcellularLocation>
        <location evidence="3">Cytoplasm</location>
        <location evidence="3">Cytoskeleton</location>
        <location evidence="3">Microtubule organizing center</location>
        <location evidence="3">Centrosome</location>
    </subcellularLocation>
    <subcellularLocation>
        <location evidence="1">Cytoplasmic vesicle membrane</location>
    </subcellularLocation>
    <subcellularLocation>
        <location evidence="2">Endomembrane system</location>
        <topology evidence="2">Peripheral membrane protein</topology>
    </subcellularLocation>
    <subcellularLocation>
        <location evidence="9">Synapse</location>
    </subcellularLocation>
</comment>
<gene>
    <name evidence="14" type="primary">CFAP52</name>
    <name evidence="14" type="ORF">A306_00014155</name>
</gene>
<dbReference type="PROSITE" id="PS51886">
    <property type="entry name" value="TLDC"/>
    <property type="match status" value="1"/>
</dbReference>
<dbReference type="Proteomes" id="UP000053872">
    <property type="component" value="Unassembled WGS sequence"/>
</dbReference>
<protein>
    <recommendedName>
        <fullName evidence="5">TBC1 domain family member 24</fullName>
    </recommendedName>
</protein>
<evidence type="ECO:0000313" key="14">
    <source>
        <dbReference type="EMBL" id="PKK19232.1"/>
    </source>
</evidence>
<feature type="domain" description="Rab-GAP TBC" evidence="12">
    <location>
        <begin position="100"/>
        <end position="291"/>
    </location>
</feature>
<comment type="subunit">
    <text evidence="4">Interacts with ARF6.</text>
</comment>
<feature type="non-terminal residue" evidence="14">
    <location>
        <position position="721"/>
    </location>
</feature>
<keyword evidence="14" id="KW-0966">Cell projection</keyword>
<dbReference type="InterPro" id="IPR006571">
    <property type="entry name" value="TLDc_dom"/>
</dbReference>
<comment type="caution">
    <text evidence="14">The sequence shown here is derived from an EMBL/GenBank/DDBJ whole genome shotgun (WGS) entry which is preliminary data.</text>
</comment>
<proteinExistence type="predicted"/>
<evidence type="ECO:0000256" key="4">
    <source>
        <dbReference type="ARBA" id="ARBA00011546"/>
    </source>
</evidence>
<comment type="function">
    <text evidence="10">May act as a GTPase-activating protein for Rab family protein(s). Involved in neuronal projections development, probably through a negative modulation of ARF6 function. Involved in the regulation of synaptic vesicle trafficking.</text>
</comment>
<keyword evidence="14" id="KW-0969">Cilium</keyword>
<evidence type="ECO:0000256" key="5">
    <source>
        <dbReference type="ARBA" id="ARBA00014206"/>
    </source>
</evidence>
<evidence type="ECO:0000256" key="8">
    <source>
        <dbReference type="ARBA" id="ARBA00023329"/>
    </source>
</evidence>
<dbReference type="Pfam" id="PF07534">
    <property type="entry name" value="TLD"/>
    <property type="match status" value="2"/>
</dbReference>
<organism evidence="14 15">
    <name type="scientific">Columba livia</name>
    <name type="common">Rock dove</name>
    <dbReference type="NCBI Taxonomy" id="8932"/>
    <lineage>
        <taxon>Eukaryota</taxon>
        <taxon>Metazoa</taxon>
        <taxon>Chordata</taxon>
        <taxon>Craniata</taxon>
        <taxon>Vertebrata</taxon>
        <taxon>Euteleostomi</taxon>
        <taxon>Archelosauria</taxon>
        <taxon>Archosauria</taxon>
        <taxon>Dinosauria</taxon>
        <taxon>Saurischia</taxon>
        <taxon>Theropoda</taxon>
        <taxon>Coelurosauria</taxon>
        <taxon>Aves</taxon>
        <taxon>Neognathae</taxon>
        <taxon>Neoaves</taxon>
        <taxon>Columbimorphae</taxon>
        <taxon>Columbiformes</taxon>
        <taxon>Columbidae</taxon>
        <taxon>Columba</taxon>
    </lineage>
</organism>
<dbReference type="Pfam" id="PF00566">
    <property type="entry name" value="RabGAP-TBC"/>
    <property type="match status" value="1"/>
</dbReference>
<evidence type="ECO:0000256" key="2">
    <source>
        <dbReference type="ARBA" id="ARBA00004184"/>
    </source>
</evidence>
<dbReference type="EMBL" id="AKCR02000156">
    <property type="protein sequence ID" value="PKK19232.1"/>
    <property type="molecule type" value="Genomic_DNA"/>
</dbReference>
<dbReference type="GO" id="GO:0012505">
    <property type="term" value="C:endomembrane system"/>
    <property type="evidence" value="ECO:0007669"/>
    <property type="project" value="UniProtKB-SubCell"/>
</dbReference>
<feature type="region of interest" description="Disordered" evidence="11">
    <location>
        <begin position="1"/>
        <end position="29"/>
    </location>
</feature>
<dbReference type="InterPro" id="IPR015943">
    <property type="entry name" value="WD40/YVTN_repeat-like_dom_sf"/>
</dbReference>
<dbReference type="PANTHER" id="PTHR23354:SF124">
    <property type="entry name" value="TBC1 DOMAIN FAMILY MEMBER 24"/>
    <property type="match status" value="1"/>
</dbReference>
<keyword evidence="8" id="KW-0968">Cytoplasmic vesicle</keyword>
<feature type="region of interest" description="Disordered" evidence="11">
    <location>
        <begin position="506"/>
        <end position="541"/>
    </location>
</feature>
<evidence type="ECO:0000256" key="3">
    <source>
        <dbReference type="ARBA" id="ARBA00004300"/>
    </source>
</evidence>
<reference evidence="14 15" key="1">
    <citation type="journal article" date="2013" name="Science">
        <title>Genomic diversity and evolution of the head crest in the rock pigeon.</title>
        <authorList>
            <person name="Shapiro M.D."/>
            <person name="Kronenberg Z."/>
            <person name="Li C."/>
            <person name="Domyan E.T."/>
            <person name="Pan H."/>
            <person name="Campbell M."/>
            <person name="Tan H."/>
            <person name="Huff C.D."/>
            <person name="Hu H."/>
            <person name="Vickrey A.I."/>
            <person name="Nielsen S.C."/>
            <person name="Stringham S.A."/>
            <person name="Hu H."/>
            <person name="Willerslev E."/>
            <person name="Gilbert M.T."/>
            <person name="Yandell M."/>
            <person name="Zhang G."/>
            <person name="Wang J."/>
        </authorList>
    </citation>
    <scope>NUCLEOTIDE SEQUENCE [LARGE SCALE GENOMIC DNA]</scope>
    <source>
        <tissue evidence="14">Blood</tissue>
    </source>
</reference>
<dbReference type="Gene3D" id="1.10.472.80">
    <property type="entry name" value="Ypt/Rab-GAP domain of gyp1p, domain 3"/>
    <property type="match status" value="1"/>
</dbReference>
<keyword evidence="15" id="KW-1185">Reference proteome</keyword>
<dbReference type="InterPro" id="IPR035969">
    <property type="entry name" value="Rab-GAP_TBC_sf"/>
</dbReference>
<accession>A0A2I0LP79</accession>
<sequence>MLQVGLSLPRSPGGAASGFPTAEGDDVGTGQEMLGSSPVTVVITSEADTWDIDASACLGCGKFVDWDKMPELEQQANIPQDILSKPPKELKKLAREGYWAASRALRAQVYHHLLQQVSCRLVTPDALVYRDVASRLFGKLSVSSHPLPEFLEGCSLPTYCLSLEGVTALKKILICIGHLFPDITYSPILPSLVALLLHYSEDEAQCFENIARLIASNAPHTSYIDQSFLAHQASCMTFGDLANKHCPAAHKLIASTSENVFEVYSEWLSWLFQDLPFSYAIRVFDVYLLEGQKVLYRIALALLKQYRLSVSSPELEGTDIKADLQAFAQNIAAHVTVDKLLERAFGIRLFSRKEIWLLQMANRKALMERGITMVQGRQSFHLAVDMQNFSSSIVTAQEMRIIWSWIPERFSLFPPLLLFSTSQDGCSLQRFYTCCEGYEPTVLLIKTTEGEVCGAFLSSDWSERKKSSATSGFFGTGECFVFTVRPETERYEWVFIKKPELAKAVPRSRQRSPSPSPVSLLGSSPDGHSTSSNRLTVPTPQRRGRLSPFLAIRHFLLPSKTASMFMSGSWEGIIIGGGGGQALSLDANLLWGHTERCETFDNPPLCQENFKVQLLEVWGFQNAQSDVVEVRRKGNDVPGAGLWAFLGTFEVLSHRHVPCGLICHPDREHILYPLGCTVVIQHLDTKKQSFLHGHTDNVSCVAVSRDGMYVASGQVTCIGFK</sequence>
<evidence type="ECO:0000256" key="6">
    <source>
        <dbReference type="ARBA" id="ARBA00023018"/>
    </source>
</evidence>
<evidence type="ECO:0000256" key="9">
    <source>
        <dbReference type="ARBA" id="ARBA00034103"/>
    </source>
</evidence>
<dbReference type="PROSITE" id="PS50086">
    <property type="entry name" value="TBC_RABGAP"/>
    <property type="match status" value="1"/>
</dbReference>
<dbReference type="SUPFAM" id="SSF50978">
    <property type="entry name" value="WD40 repeat-like"/>
    <property type="match status" value="2"/>
</dbReference>
<feature type="compositionally biased region" description="Low complexity" evidence="11">
    <location>
        <begin position="506"/>
        <end position="525"/>
    </location>
</feature>
<keyword evidence="14" id="KW-0282">Flagellum</keyword>
<feature type="domain" description="TLDc" evidence="13">
    <location>
        <begin position="392"/>
        <end position="621"/>
    </location>
</feature>
<dbReference type="SUPFAM" id="SSF47923">
    <property type="entry name" value="Ypt/Rab-GAP domain of gyp1p"/>
    <property type="match status" value="2"/>
</dbReference>
<dbReference type="GO" id="GO:0005813">
    <property type="term" value="C:centrosome"/>
    <property type="evidence" value="ECO:0007669"/>
    <property type="project" value="UniProtKB-SubCell"/>
</dbReference>
<dbReference type="InParanoid" id="A0A2I0LP79"/>
<dbReference type="Gene3D" id="2.130.10.10">
    <property type="entry name" value="YVTN repeat-like/Quinoprotein amine dehydrogenase"/>
    <property type="match status" value="1"/>
</dbReference>
<dbReference type="GO" id="GO:0045202">
    <property type="term" value="C:synapse"/>
    <property type="evidence" value="ECO:0007669"/>
    <property type="project" value="UniProtKB-SubCell"/>
</dbReference>
<keyword evidence="7" id="KW-0472">Membrane</keyword>
<keyword evidence="6" id="KW-0770">Synapse</keyword>
<dbReference type="SMART" id="SM00584">
    <property type="entry name" value="TLDc"/>
    <property type="match status" value="1"/>
</dbReference>
<evidence type="ECO:0000259" key="13">
    <source>
        <dbReference type="PROSITE" id="PS51886"/>
    </source>
</evidence>
<evidence type="ECO:0000256" key="7">
    <source>
        <dbReference type="ARBA" id="ARBA00023136"/>
    </source>
</evidence>
<dbReference type="GO" id="GO:0030659">
    <property type="term" value="C:cytoplasmic vesicle membrane"/>
    <property type="evidence" value="ECO:0007669"/>
    <property type="project" value="UniProtKB-SubCell"/>
</dbReference>
<dbReference type="PANTHER" id="PTHR23354">
    <property type="entry name" value="NUCLEOLAR PROTEIN 7/ESTROGEN RECEPTOR COACTIVATOR-RELATED"/>
    <property type="match status" value="1"/>
</dbReference>
<feature type="compositionally biased region" description="Polar residues" evidence="11">
    <location>
        <begin position="526"/>
        <end position="539"/>
    </location>
</feature>
<name>A0A2I0LP79_COLLI</name>
<evidence type="ECO:0000313" key="15">
    <source>
        <dbReference type="Proteomes" id="UP000053872"/>
    </source>
</evidence>